<reference evidence="2" key="1">
    <citation type="journal article" date="2023" name="Nat. Commun.">
        <title>Diploid and tetraploid genomes of Acorus and the evolution of monocots.</title>
        <authorList>
            <person name="Ma L."/>
            <person name="Liu K.W."/>
            <person name="Li Z."/>
            <person name="Hsiao Y.Y."/>
            <person name="Qi Y."/>
            <person name="Fu T."/>
            <person name="Tang G.D."/>
            <person name="Zhang D."/>
            <person name="Sun W.H."/>
            <person name="Liu D.K."/>
            <person name="Li Y."/>
            <person name="Chen G.Z."/>
            <person name="Liu X.D."/>
            <person name="Liao X.Y."/>
            <person name="Jiang Y.T."/>
            <person name="Yu X."/>
            <person name="Hao Y."/>
            <person name="Huang J."/>
            <person name="Zhao X.W."/>
            <person name="Ke S."/>
            <person name="Chen Y.Y."/>
            <person name="Wu W.L."/>
            <person name="Hsu J.L."/>
            <person name="Lin Y.F."/>
            <person name="Huang M.D."/>
            <person name="Li C.Y."/>
            <person name="Huang L."/>
            <person name="Wang Z.W."/>
            <person name="Zhao X."/>
            <person name="Zhong W.Y."/>
            <person name="Peng D.H."/>
            <person name="Ahmad S."/>
            <person name="Lan S."/>
            <person name="Zhang J.S."/>
            <person name="Tsai W.C."/>
            <person name="Van de Peer Y."/>
            <person name="Liu Z.J."/>
        </authorList>
    </citation>
    <scope>NUCLEOTIDE SEQUENCE</scope>
    <source>
        <strain evidence="2">SCP</strain>
    </source>
</reference>
<evidence type="ECO:0000256" key="1">
    <source>
        <dbReference type="SAM" id="MobiDB-lite"/>
    </source>
</evidence>
<comment type="caution">
    <text evidence="2">The sequence shown here is derived from an EMBL/GenBank/DDBJ whole genome shotgun (WGS) entry which is preliminary data.</text>
</comment>
<organism evidence="2 3">
    <name type="scientific">Acorus gramineus</name>
    <name type="common">Dwarf sweet flag</name>
    <dbReference type="NCBI Taxonomy" id="55184"/>
    <lineage>
        <taxon>Eukaryota</taxon>
        <taxon>Viridiplantae</taxon>
        <taxon>Streptophyta</taxon>
        <taxon>Embryophyta</taxon>
        <taxon>Tracheophyta</taxon>
        <taxon>Spermatophyta</taxon>
        <taxon>Magnoliopsida</taxon>
        <taxon>Liliopsida</taxon>
        <taxon>Acoraceae</taxon>
        <taxon>Acorus</taxon>
    </lineage>
</organism>
<name>A0AAV9AGB2_ACOGR</name>
<keyword evidence="3" id="KW-1185">Reference proteome</keyword>
<protein>
    <submittedName>
        <fullName evidence="2">Uncharacterized protein</fullName>
    </submittedName>
</protein>
<dbReference type="EMBL" id="JAUJYN010000009">
    <property type="protein sequence ID" value="KAK1263191.1"/>
    <property type="molecule type" value="Genomic_DNA"/>
</dbReference>
<dbReference type="AlphaFoldDB" id="A0AAV9AGB2"/>
<evidence type="ECO:0000313" key="2">
    <source>
        <dbReference type="EMBL" id="KAK1263191.1"/>
    </source>
</evidence>
<evidence type="ECO:0000313" key="3">
    <source>
        <dbReference type="Proteomes" id="UP001179952"/>
    </source>
</evidence>
<proteinExistence type="predicted"/>
<reference evidence="2" key="2">
    <citation type="submission" date="2023-06" db="EMBL/GenBank/DDBJ databases">
        <authorList>
            <person name="Ma L."/>
            <person name="Liu K.-W."/>
            <person name="Li Z."/>
            <person name="Hsiao Y.-Y."/>
            <person name="Qi Y."/>
            <person name="Fu T."/>
            <person name="Tang G."/>
            <person name="Zhang D."/>
            <person name="Sun W.-H."/>
            <person name="Liu D.-K."/>
            <person name="Li Y."/>
            <person name="Chen G.-Z."/>
            <person name="Liu X.-D."/>
            <person name="Liao X.-Y."/>
            <person name="Jiang Y.-T."/>
            <person name="Yu X."/>
            <person name="Hao Y."/>
            <person name="Huang J."/>
            <person name="Zhao X.-W."/>
            <person name="Ke S."/>
            <person name="Chen Y.-Y."/>
            <person name="Wu W.-L."/>
            <person name="Hsu J.-L."/>
            <person name="Lin Y.-F."/>
            <person name="Huang M.-D."/>
            <person name="Li C.-Y."/>
            <person name="Huang L."/>
            <person name="Wang Z.-W."/>
            <person name="Zhao X."/>
            <person name="Zhong W.-Y."/>
            <person name="Peng D.-H."/>
            <person name="Ahmad S."/>
            <person name="Lan S."/>
            <person name="Zhang J.-S."/>
            <person name="Tsai W.-C."/>
            <person name="Van De Peer Y."/>
            <person name="Liu Z.-J."/>
        </authorList>
    </citation>
    <scope>NUCLEOTIDE SEQUENCE</scope>
    <source>
        <strain evidence="2">SCP</strain>
        <tissue evidence="2">Leaves</tissue>
    </source>
</reference>
<dbReference type="Proteomes" id="UP001179952">
    <property type="component" value="Unassembled WGS sequence"/>
</dbReference>
<gene>
    <name evidence="2" type="ORF">QJS04_geneDACA008647</name>
</gene>
<feature type="region of interest" description="Disordered" evidence="1">
    <location>
        <begin position="1"/>
        <end position="29"/>
    </location>
</feature>
<accession>A0AAV9AGB2</accession>
<sequence length="108" mass="10586">MITPSVADNSGSPCASSTTTTSSSSVPGSLCSSSAAFIGISSVRVPGTLDFAVSALHSSEVVIWVMVTSASPPLFSSGTTISIAKVTCISSSEGSTVASTGISVTTSF</sequence>
<feature type="compositionally biased region" description="Low complexity" evidence="1">
    <location>
        <begin position="10"/>
        <end position="29"/>
    </location>
</feature>